<name>A0A0W8E8K4_9ZZZZ</name>
<evidence type="ECO:0000313" key="1">
    <source>
        <dbReference type="EMBL" id="KUG04968.1"/>
    </source>
</evidence>
<dbReference type="Gene3D" id="3.40.50.300">
    <property type="entry name" value="P-loop containing nucleotide triphosphate hydrolases"/>
    <property type="match status" value="1"/>
</dbReference>
<dbReference type="InterPro" id="IPR050238">
    <property type="entry name" value="DNA_Rep/Repair_Clamp_Loader"/>
</dbReference>
<dbReference type="GO" id="GO:0006261">
    <property type="term" value="P:DNA-templated DNA replication"/>
    <property type="evidence" value="ECO:0007669"/>
    <property type="project" value="TreeGrafter"/>
</dbReference>
<organism evidence="1">
    <name type="scientific">hydrocarbon metagenome</name>
    <dbReference type="NCBI Taxonomy" id="938273"/>
    <lineage>
        <taxon>unclassified sequences</taxon>
        <taxon>metagenomes</taxon>
        <taxon>ecological metagenomes</taxon>
    </lineage>
</organism>
<dbReference type="AlphaFoldDB" id="A0A0W8E8K4"/>
<proteinExistence type="predicted"/>
<reference evidence="1" key="1">
    <citation type="journal article" date="2015" name="Proc. Natl. Acad. Sci. U.S.A.">
        <title>Networks of energetic and metabolic interactions define dynamics in microbial communities.</title>
        <authorList>
            <person name="Embree M."/>
            <person name="Liu J.K."/>
            <person name="Al-Bassam M.M."/>
            <person name="Zengler K."/>
        </authorList>
    </citation>
    <scope>NUCLEOTIDE SEQUENCE</scope>
</reference>
<dbReference type="PANTHER" id="PTHR11669:SF8">
    <property type="entry name" value="DNA POLYMERASE III SUBUNIT DELTA"/>
    <property type="match status" value="1"/>
</dbReference>
<dbReference type="InterPro" id="IPR027417">
    <property type="entry name" value="P-loop_NTPase"/>
</dbReference>
<dbReference type="EMBL" id="LNQE01001833">
    <property type="protein sequence ID" value="KUG04968.1"/>
    <property type="molecule type" value="Genomic_DNA"/>
</dbReference>
<comment type="caution">
    <text evidence="1">The sequence shown here is derived from an EMBL/GenBank/DDBJ whole genome shotgun (WGS) entry which is preliminary data.</text>
</comment>
<protein>
    <submittedName>
        <fullName evidence="1">Dna polymerase iii delta prime subunit</fullName>
        <ecNumber evidence="1">2.7.7.7</ecNumber>
    </submittedName>
</protein>
<dbReference type="GO" id="GO:0003887">
    <property type="term" value="F:DNA-directed DNA polymerase activity"/>
    <property type="evidence" value="ECO:0007669"/>
    <property type="project" value="UniProtKB-EC"/>
</dbReference>
<dbReference type="Pfam" id="PF13177">
    <property type="entry name" value="DNA_pol3_delta2"/>
    <property type="match status" value="1"/>
</dbReference>
<keyword evidence="1" id="KW-0548">Nucleotidyltransferase</keyword>
<gene>
    <name evidence="1" type="ORF">ASZ90_017618</name>
</gene>
<sequence length="321" mass="36232">MDYFTNIVGQEKVVDYLKRVIDTKEFNHAYLFWGGAGIGKMQTALAFAYTAIAAADDEAHIYLNQMIHPDLKIVQILEGKTRISREQIIKDIEPWLSVRPYRAGHRIVIVRDAHLMTPEAANALLKTLEEPPACTIIILVADNNNILETIVSRCSLISFSSVTTGHVKQFLLERGYDEYQASSIALLAQGSVANALKLAEGEAFKELWSKAVNILQEIYKGEVDKVIETAQNLDDDSELLITTVETILRDLLVYAETKQESQLYFPDSLVLIRMVKNINYNKLKQAIKEIGAMKKYYNSNLNSLVLNINLCYKIRDAIKTS</sequence>
<accession>A0A0W8E8K4</accession>
<dbReference type="EC" id="2.7.7.7" evidence="1"/>
<dbReference type="SUPFAM" id="SSF52540">
    <property type="entry name" value="P-loop containing nucleoside triphosphate hydrolases"/>
    <property type="match status" value="1"/>
</dbReference>
<dbReference type="PANTHER" id="PTHR11669">
    <property type="entry name" value="REPLICATION FACTOR C / DNA POLYMERASE III GAMMA-TAU SUBUNIT"/>
    <property type="match status" value="1"/>
</dbReference>
<keyword evidence="1" id="KW-0808">Transferase</keyword>